<sequence>VLSASTPSRGRLEELPKRSVCVEHNADAMRGEGHIAQTGSEHTGDIRKGRWTNAELARLANDACTVKQLGTPRRLGTGQASRVAQDIECISQRTLIT</sequence>
<dbReference type="EMBL" id="AGNL01032482">
    <property type="protein sequence ID" value="EJK56080.1"/>
    <property type="molecule type" value="Genomic_DNA"/>
</dbReference>
<keyword evidence="2" id="KW-1185">Reference proteome</keyword>
<gene>
    <name evidence="1" type="ORF">THAOC_24097</name>
</gene>
<proteinExistence type="predicted"/>
<evidence type="ECO:0000313" key="2">
    <source>
        <dbReference type="Proteomes" id="UP000266841"/>
    </source>
</evidence>
<accession>K0RSU2</accession>
<feature type="non-terminal residue" evidence="1">
    <location>
        <position position="1"/>
    </location>
</feature>
<evidence type="ECO:0000313" key="1">
    <source>
        <dbReference type="EMBL" id="EJK56080.1"/>
    </source>
</evidence>
<organism evidence="1 2">
    <name type="scientific">Thalassiosira oceanica</name>
    <name type="common">Marine diatom</name>
    <dbReference type="NCBI Taxonomy" id="159749"/>
    <lineage>
        <taxon>Eukaryota</taxon>
        <taxon>Sar</taxon>
        <taxon>Stramenopiles</taxon>
        <taxon>Ochrophyta</taxon>
        <taxon>Bacillariophyta</taxon>
        <taxon>Coscinodiscophyceae</taxon>
        <taxon>Thalassiosirophycidae</taxon>
        <taxon>Thalassiosirales</taxon>
        <taxon>Thalassiosiraceae</taxon>
        <taxon>Thalassiosira</taxon>
    </lineage>
</organism>
<comment type="caution">
    <text evidence="1">The sequence shown here is derived from an EMBL/GenBank/DDBJ whole genome shotgun (WGS) entry which is preliminary data.</text>
</comment>
<name>K0RSU2_THAOC</name>
<dbReference type="Proteomes" id="UP000266841">
    <property type="component" value="Unassembled WGS sequence"/>
</dbReference>
<reference evidence="1 2" key="1">
    <citation type="journal article" date="2012" name="Genome Biol.">
        <title>Genome and low-iron response of an oceanic diatom adapted to chronic iron limitation.</title>
        <authorList>
            <person name="Lommer M."/>
            <person name="Specht M."/>
            <person name="Roy A.S."/>
            <person name="Kraemer L."/>
            <person name="Andreson R."/>
            <person name="Gutowska M.A."/>
            <person name="Wolf J."/>
            <person name="Bergner S.V."/>
            <person name="Schilhabel M.B."/>
            <person name="Klostermeier U.C."/>
            <person name="Beiko R.G."/>
            <person name="Rosenstiel P."/>
            <person name="Hippler M."/>
            <person name="Laroche J."/>
        </authorList>
    </citation>
    <scope>NUCLEOTIDE SEQUENCE [LARGE SCALE GENOMIC DNA]</scope>
    <source>
        <strain evidence="1 2">CCMP1005</strain>
    </source>
</reference>
<dbReference type="AlphaFoldDB" id="K0RSU2"/>
<protein>
    <submittedName>
        <fullName evidence="1">Uncharacterized protein</fullName>
    </submittedName>
</protein>